<dbReference type="CDD" id="cd07067">
    <property type="entry name" value="HP_PGM_like"/>
    <property type="match status" value="1"/>
</dbReference>
<accession>A0A4Q8L0A9</accession>
<dbReference type="SMART" id="SM00855">
    <property type="entry name" value="PGAM"/>
    <property type="match status" value="1"/>
</dbReference>
<protein>
    <submittedName>
        <fullName evidence="3">Histidine phosphatase family protein</fullName>
    </submittedName>
</protein>
<feature type="active site" description="Tele-phosphohistidine intermediate" evidence="1">
    <location>
        <position position="8"/>
    </location>
</feature>
<dbReference type="GO" id="GO:0016791">
    <property type="term" value="F:phosphatase activity"/>
    <property type="evidence" value="ECO:0007669"/>
    <property type="project" value="TreeGrafter"/>
</dbReference>
<dbReference type="Proteomes" id="UP000291525">
    <property type="component" value="Unassembled WGS sequence"/>
</dbReference>
<evidence type="ECO:0000313" key="4">
    <source>
        <dbReference type="Proteomes" id="UP000291525"/>
    </source>
</evidence>
<evidence type="ECO:0000256" key="2">
    <source>
        <dbReference type="PIRSR" id="PIRSR613078-2"/>
    </source>
</evidence>
<dbReference type="Pfam" id="PF00300">
    <property type="entry name" value="His_Phos_1"/>
    <property type="match status" value="1"/>
</dbReference>
<reference evidence="3 4" key="1">
    <citation type="submission" date="2019-02" db="EMBL/GenBank/DDBJ databases">
        <title>First genome of the species Streptococcus parasuis.</title>
        <authorList>
            <person name="Stevens M.J.A."/>
            <person name="Stephan R."/>
        </authorList>
    </citation>
    <scope>NUCLEOTIDE SEQUENCE [LARGE SCALE GENOMIC DNA]</scope>
    <source>
        <strain evidence="3 4">4253</strain>
    </source>
</reference>
<dbReference type="SUPFAM" id="SSF53254">
    <property type="entry name" value="Phosphoglycerate mutase-like"/>
    <property type="match status" value="1"/>
</dbReference>
<dbReference type="PANTHER" id="PTHR48100">
    <property type="entry name" value="BROAD-SPECIFICITY PHOSPHATASE YOR283W-RELATED"/>
    <property type="match status" value="1"/>
</dbReference>
<name>A0A4Q8L0A9_9STRE</name>
<feature type="active site" description="Proton donor/acceptor" evidence="1">
    <location>
        <position position="84"/>
    </location>
</feature>
<sequence>MKVYFVRHGKTEWNLEGRFQGYSGDSKLLEESFLDLESLGEYLATVPFDKIYSSDLQRAHITAERIADLNHYCKSVETKAGFREWNFGRLEGTKIGLFRDIYPKQYHAFKQNVAIFRADMFEGETVSQATSRFITTLKESIHETDQTILVVSHGTILTASIRTLLGYPPALLRHRGGLDNASVTILETDDFENFTELVWNDTSYQEKQ</sequence>
<dbReference type="PANTHER" id="PTHR48100:SF1">
    <property type="entry name" value="HISTIDINE PHOSPHATASE FAMILY PROTEIN-RELATED"/>
    <property type="match status" value="1"/>
</dbReference>
<dbReference type="InterPro" id="IPR013078">
    <property type="entry name" value="His_Pase_superF_clade-1"/>
</dbReference>
<dbReference type="Gene3D" id="3.40.50.1240">
    <property type="entry name" value="Phosphoglycerate mutase-like"/>
    <property type="match status" value="1"/>
</dbReference>
<dbReference type="RefSeq" id="WP_130555491.1">
    <property type="nucleotide sequence ID" value="NZ_SHGT01000058.1"/>
</dbReference>
<feature type="binding site" evidence="2">
    <location>
        <begin position="7"/>
        <end position="14"/>
    </location>
    <ligand>
        <name>substrate</name>
    </ligand>
</feature>
<proteinExistence type="predicted"/>
<dbReference type="InterPro" id="IPR029033">
    <property type="entry name" value="His_PPase_superfam"/>
</dbReference>
<dbReference type="InterPro" id="IPR050275">
    <property type="entry name" value="PGM_Phosphatase"/>
</dbReference>
<evidence type="ECO:0000256" key="1">
    <source>
        <dbReference type="PIRSR" id="PIRSR613078-1"/>
    </source>
</evidence>
<organism evidence="3 4">
    <name type="scientific">Streptococcus parasuis</name>
    <dbReference type="NCBI Taxonomy" id="1501662"/>
    <lineage>
        <taxon>Bacteria</taxon>
        <taxon>Bacillati</taxon>
        <taxon>Bacillota</taxon>
        <taxon>Bacilli</taxon>
        <taxon>Lactobacillales</taxon>
        <taxon>Streptococcaceae</taxon>
        <taxon>Streptococcus</taxon>
    </lineage>
</organism>
<gene>
    <name evidence="3" type="ORF">EXW74_08320</name>
</gene>
<evidence type="ECO:0000313" key="3">
    <source>
        <dbReference type="EMBL" id="TAA09157.1"/>
    </source>
</evidence>
<dbReference type="AlphaFoldDB" id="A0A4Q8L0A9"/>
<dbReference type="EMBL" id="SHGT01000058">
    <property type="protein sequence ID" value="TAA09157.1"/>
    <property type="molecule type" value="Genomic_DNA"/>
</dbReference>
<feature type="binding site" evidence="2">
    <location>
        <position position="58"/>
    </location>
    <ligand>
        <name>substrate</name>
    </ligand>
</feature>
<dbReference type="OrthoDB" id="9782128at2"/>
<dbReference type="GO" id="GO:0005737">
    <property type="term" value="C:cytoplasm"/>
    <property type="evidence" value="ECO:0007669"/>
    <property type="project" value="TreeGrafter"/>
</dbReference>
<comment type="caution">
    <text evidence="3">The sequence shown here is derived from an EMBL/GenBank/DDBJ whole genome shotgun (WGS) entry which is preliminary data.</text>
</comment>